<dbReference type="InterPro" id="IPR036250">
    <property type="entry name" value="AcylCo_DH-like_C"/>
</dbReference>
<comment type="cofactor">
    <cofactor evidence="1">
        <name>FAD</name>
        <dbReference type="ChEBI" id="CHEBI:57692"/>
    </cofactor>
</comment>
<evidence type="ECO:0000313" key="8">
    <source>
        <dbReference type="EMBL" id="KAF7551337.1"/>
    </source>
</evidence>
<dbReference type="InterPro" id="IPR046373">
    <property type="entry name" value="Acyl-CoA_Oxase/DH_mid-dom_sf"/>
</dbReference>
<feature type="domain" description="Acyl-CoA dehydrogenase/oxidase C-terminal" evidence="6">
    <location>
        <begin position="272"/>
        <end position="420"/>
    </location>
</feature>
<keyword evidence="4" id="KW-0274">FAD</keyword>
<dbReference type="Pfam" id="PF00441">
    <property type="entry name" value="Acyl-CoA_dh_1"/>
    <property type="match status" value="1"/>
</dbReference>
<dbReference type="PANTHER" id="PTHR48083:SF11">
    <property type="entry name" value="ACYL-COA DEHYDROGENASE_OXIDASE C-TERMINAL DOMAIN-CONTAINING PROTEIN"/>
    <property type="match status" value="1"/>
</dbReference>
<keyword evidence="5" id="KW-0560">Oxidoreductase</keyword>
<evidence type="ECO:0000259" key="7">
    <source>
        <dbReference type="Pfam" id="PF02771"/>
    </source>
</evidence>
<evidence type="ECO:0000256" key="1">
    <source>
        <dbReference type="ARBA" id="ARBA00001974"/>
    </source>
</evidence>
<keyword evidence="9" id="KW-1185">Reference proteome</keyword>
<name>A0A9P5HCR8_9HYPO</name>
<dbReference type="InterPro" id="IPR009100">
    <property type="entry name" value="AcylCoA_DH/oxidase_NM_dom_sf"/>
</dbReference>
<dbReference type="InterPro" id="IPR013786">
    <property type="entry name" value="AcylCoA_DH/ox_N"/>
</dbReference>
<proteinExistence type="inferred from homology"/>
<dbReference type="OrthoDB" id="434771at2759"/>
<comment type="similarity">
    <text evidence="2">Belongs to the acyl-CoA dehydrogenase family.</text>
</comment>
<dbReference type="PANTHER" id="PTHR48083">
    <property type="entry name" value="MEDIUM-CHAIN SPECIFIC ACYL-COA DEHYDROGENASE, MITOCHONDRIAL-RELATED"/>
    <property type="match status" value="1"/>
</dbReference>
<gene>
    <name evidence="8" type="ORF">G7Z17_g5105</name>
</gene>
<organism evidence="8 9">
    <name type="scientific">Cylindrodendrum hubeiense</name>
    <dbReference type="NCBI Taxonomy" id="595255"/>
    <lineage>
        <taxon>Eukaryota</taxon>
        <taxon>Fungi</taxon>
        <taxon>Dikarya</taxon>
        <taxon>Ascomycota</taxon>
        <taxon>Pezizomycotina</taxon>
        <taxon>Sordariomycetes</taxon>
        <taxon>Hypocreomycetidae</taxon>
        <taxon>Hypocreales</taxon>
        <taxon>Nectriaceae</taxon>
        <taxon>Cylindrodendrum</taxon>
    </lineage>
</organism>
<dbReference type="GO" id="GO:0050660">
    <property type="term" value="F:flavin adenine dinucleotide binding"/>
    <property type="evidence" value="ECO:0007669"/>
    <property type="project" value="InterPro"/>
</dbReference>
<dbReference type="Pfam" id="PF02771">
    <property type="entry name" value="Acyl-CoA_dh_N"/>
    <property type="match status" value="1"/>
</dbReference>
<protein>
    <recommendedName>
        <fullName evidence="10">Acyl-CoA dehydrogenase</fullName>
    </recommendedName>
</protein>
<dbReference type="InterPro" id="IPR009075">
    <property type="entry name" value="AcylCo_DH/oxidase_C"/>
</dbReference>
<dbReference type="Proteomes" id="UP000722485">
    <property type="component" value="Unassembled WGS sequence"/>
</dbReference>
<evidence type="ECO:0000313" key="9">
    <source>
        <dbReference type="Proteomes" id="UP000722485"/>
    </source>
</evidence>
<dbReference type="SUPFAM" id="SSF47203">
    <property type="entry name" value="Acyl-CoA dehydrogenase C-terminal domain-like"/>
    <property type="match status" value="1"/>
</dbReference>
<comment type="caution">
    <text evidence="8">The sequence shown here is derived from an EMBL/GenBank/DDBJ whole genome shotgun (WGS) entry which is preliminary data.</text>
</comment>
<dbReference type="GO" id="GO:0005737">
    <property type="term" value="C:cytoplasm"/>
    <property type="evidence" value="ECO:0007669"/>
    <property type="project" value="TreeGrafter"/>
</dbReference>
<dbReference type="GO" id="GO:0003995">
    <property type="term" value="F:acyl-CoA dehydrogenase activity"/>
    <property type="evidence" value="ECO:0007669"/>
    <property type="project" value="TreeGrafter"/>
</dbReference>
<accession>A0A9P5HCR8</accession>
<dbReference type="InterPro" id="IPR050741">
    <property type="entry name" value="Acyl-CoA_dehydrogenase"/>
</dbReference>
<sequence length="458" mass="51877">MSPSSSVDSSIFDGPAFSHLPQWVKAKLRPIAIEKIQAVYDWVENECIPREPVMAAQVDAKRWATPPLMHELRERAKERGLFNLFLPNHFDESPGLTNLEYSCCAEIMGRCYWAPQTMNCHAPETGNIELLAKYCNNEQKQKWLKPLMEGTASSAYSMTEPDVAASDATNIGISITRDGNEYVINGRKLYANCLWNKDLSFYILMGLSDPDDPNKWNRHTMIIVPCDTPGITQVRNLSIMGYDWAPEGHGEYVYENCRVPAENVIVSPGKAFMIAQGRLGGGRIHHCMRLIGQAERAYELALMRCNDPKKKPRGKLIGEFDSNIERIASMRLEIDSMRLIVCSAADTMDKVGNKEGKRCIAMCKVLVPHKVTEIIDEVMQIWAGQGLTQHTPLPQLWTYARFVRVADGPDAAHKHQVGREEMKKGKEVTERHQEYNRKAKKFAELSGEKFRMMPEDTL</sequence>
<evidence type="ECO:0008006" key="10">
    <source>
        <dbReference type="Google" id="ProtNLM"/>
    </source>
</evidence>
<dbReference type="Gene3D" id="1.10.540.10">
    <property type="entry name" value="Acyl-CoA dehydrogenase/oxidase, N-terminal domain"/>
    <property type="match status" value="1"/>
</dbReference>
<dbReference type="AlphaFoldDB" id="A0A9P5HCR8"/>
<dbReference type="InterPro" id="IPR037069">
    <property type="entry name" value="AcylCoA_DH/ox_N_sf"/>
</dbReference>
<evidence type="ECO:0000259" key="6">
    <source>
        <dbReference type="Pfam" id="PF00441"/>
    </source>
</evidence>
<evidence type="ECO:0000256" key="2">
    <source>
        <dbReference type="ARBA" id="ARBA00009347"/>
    </source>
</evidence>
<dbReference type="EMBL" id="JAANBB010000080">
    <property type="protein sequence ID" value="KAF7551337.1"/>
    <property type="molecule type" value="Genomic_DNA"/>
</dbReference>
<feature type="domain" description="Acyl-CoA dehydrogenase/oxidase N-terminal" evidence="7">
    <location>
        <begin position="37"/>
        <end position="150"/>
    </location>
</feature>
<dbReference type="GO" id="GO:0033539">
    <property type="term" value="P:fatty acid beta-oxidation using acyl-CoA dehydrogenase"/>
    <property type="evidence" value="ECO:0007669"/>
    <property type="project" value="TreeGrafter"/>
</dbReference>
<evidence type="ECO:0000256" key="5">
    <source>
        <dbReference type="ARBA" id="ARBA00023002"/>
    </source>
</evidence>
<dbReference type="SUPFAM" id="SSF56645">
    <property type="entry name" value="Acyl-CoA dehydrogenase NM domain-like"/>
    <property type="match status" value="1"/>
</dbReference>
<evidence type="ECO:0000256" key="3">
    <source>
        <dbReference type="ARBA" id="ARBA00022630"/>
    </source>
</evidence>
<dbReference type="Gene3D" id="2.40.110.10">
    <property type="entry name" value="Butyryl-CoA Dehydrogenase, subunit A, domain 2"/>
    <property type="match status" value="1"/>
</dbReference>
<dbReference type="Gene3D" id="1.20.140.10">
    <property type="entry name" value="Butyryl-CoA Dehydrogenase, subunit A, domain 3"/>
    <property type="match status" value="1"/>
</dbReference>
<evidence type="ECO:0000256" key="4">
    <source>
        <dbReference type="ARBA" id="ARBA00022827"/>
    </source>
</evidence>
<reference evidence="8" key="1">
    <citation type="submission" date="2020-03" db="EMBL/GenBank/DDBJ databases">
        <title>Draft Genome Sequence of Cylindrodendrum hubeiense.</title>
        <authorList>
            <person name="Buettner E."/>
            <person name="Kellner H."/>
        </authorList>
    </citation>
    <scope>NUCLEOTIDE SEQUENCE</scope>
    <source>
        <strain evidence="8">IHI 201604</strain>
    </source>
</reference>
<keyword evidence="3" id="KW-0285">Flavoprotein</keyword>